<feature type="region of interest" description="Disordered" evidence="1">
    <location>
        <begin position="1"/>
        <end position="45"/>
    </location>
</feature>
<reference evidence="2" key="1">
    <citation type="submission" date="2020-02" db="EMBL/GenBank/DDBJ databases">
        <authorList>
            <person name="Meier V. D."/>
        </authorList>
    </citation>
    <scope>NUCLEOTIDE SEQUENCE</scope>
    <source>
        <strain evidence="2">AVDCRST_MAG91</strain>
    </source>
</reference>
<feature type="compositionally biased region" description="Basic and acidic residues" evidence="1">
    <location>
        <begin position="14"/>
        <end position="45"/>
    </location>
</feature>
<dbReference type="AlphaFoldDB" id="A0A6J4TLE6"/>
<dbReference type="EMBL" id="CADCVX010000457">
    <property type="protein sequence ID" value="CAA9526469.1"/>
    <property type="molecule type" value="Genomic_DNA"/>
</dbReference>
<evidence type="ECO:0000256" key="1">
    <source>
        <dbReference type="SAM" id="MobiDB-lite"/>
    </source>
</evidence>
<gene>
    <name evidence="2" type="ORF">AVDCRST_MAG91-2575</name>
</gene>
<name>A0A6J4TLE6_9SPHN</name>
<organism evidence="2">
    <name type="scientific">uncultured Sphingomonadaceae bacterium</name>
    <dbReference type="NCBI Taxonomy" id="169976"/>
    <lineage>
        <taxon>Bacteria</taxon>
        <taxon>Pseudomonadati</taxon>
        <taxon>Pseudomonadota</taxon>
        <taxon>Alphaproteobacteria</taxon>
        <taxon>Sphingomonadales</taxon>
        <taxon>Sphingomonadaceae</taxon>
        <taxon>environmental samples</taxon>
    </lineage>
</organism>
<evidence type="ECO:0000313" key="2">
    <source>
        <dbReference type="EMBL" id="CAA9526469.1"/>
    </source>
</evidence>
<accession>A0A6J4TLE6</accession>
<protein>
    <submittedName>
        <fullName evidence="2">Uncharacterized protein</fullName>
    </submittedName>
</protein>
<feature type="region of interest" description="Disordered" evidence="1">
    <location>
        <begin position="86"/>
        <end position="111"/>
    </location>
</feature>
<sequence>MIGRPPRLGAVVRTGRDQRDVAADHDPVQPDHRPLRVEAPPGRREPVAVREIEQAPPMLAPLVEVAHQHPGRIAFALVQRLDDRPRLPPAPQSGQVQMHAHDPQRGSVHPKVGKHRAARLQRRQLERLATHDLDVLLHQQRVAVPANTVGPDIEVHRLVGRPALDHRQRDGARPRSEPPVRLLQRDDVRVDLAQHLQYALGPPQPISADRLAHVVGSDGDHRASFAGAGRRRSTRWPANTDYRSYPKPNFVIPAKAGPQDHGL</sequence>
<feature type="region of interest" description="Disordered" evidence="1">
    <location>
        <begin position="222"/>
        <end position="241"/>
    </location>
</feature>
<proteinExistence type="predicted"/>